<evidence type="ECO:0000313" key="6">
    <source>
        <dbReference type="EMBL" id="GGK04926.1"/>
    </source>
</evidence>
<dbReference type="Pfam" id="PF01297">
    <property type="entry name" value="ZnuA"/>
    <property type="match status" value="1"/>
</dbReference>
<protein>
    <submittedName>
        <fullName evidence="6">Adhesin</fullName>
    </submittedName>
</protein>
<dbReference type="EMBL" id="BMOF01000043">
    <property type="protein sequence ID" value="GGK04926.1"/>
    <property type="molecule type" value="Genomic_DNA"/>
</dbReference>
<comment type="caution">
    <text evidence="6">The sequence shown here is derived from an EMBL/GenBank/DDBJ whole genome shotgun (WGS) entry which is preliminary data.</text>
</comment>
<dbReference type="InterPro" id="IPR006129">
    <property type="entry name" value="AdhesinB"/>
</dbReference>
<keyword evidence="2 5" id="KW-0732">Signal</keyword>
<dbReference type="Gene3D" id="3.40.50.1980">
    <property type="entry name" value="Nitrogenase molybdenum iron protein domain"/>
    <property type="match status" value="2"/>
</dbReference>
<keyword evidence="4" id="KW-0175">Coiled coil</keyword>
<dbReference type="RefSeq" id="WP_172673469.1">
    <property type="nucleotide sequence ID" value="NZ_BMOF01000043.1"/>
</dbReference>
<reference evidence="6" key="2">
    <citation type="submission" date="2020-09" db="EMBL/GenBank/DDBJ databases">
        <authorList>
            <person name="Sun Q."/>
            <person name="Ohkuma M."/>
        </authorList>
    </citation>
    <scope>NUCLEOTIDE SEQUENCE</scope>
    <source>
        <strain evidence="6">JCM 14719</strain>
    </source>
</reference>
<comment type="similarity">
    <text evidence="3">Belongs to the bacterial solute-binding protein 9 family.</text>
</comment>
<dbReference type="PROSITE" id="PS51257">
    <property type="entry name" value="PROKAR_LIPOPROTEIN"/>
    <property type="match status" value="1"/>
</dbReference>
<dbReference type="Proteomes" id="UP000637720">
    <property type="component" value="Unassembled WGS sequence"/>
</dbReference>
<proteinExistence type="inferred from homology"/>
<sequence>MRRVPRSLKGWAAWLALLLVLAGCGQSAAPSVGEQGDNAEKLTVYTSLYPYQFFAEQIGADRVEVHNLVPPGAEPHEFEPTPKDVVKLSEADVFVYNGAGFERWIDEVLDAVDTSNMVIVQAAEHVRLLPNDPHVWLDPLRAKAIAQAIRDALIQADPEGKAIYEGNYQKLAAELDRLHAEYEAAVKQAPRKEIIVSHSAYGYLADRYGLKQIAIAGLAPSDEPSQKDLQAILAFAREHNVKYILFETLVSNKVAEVVREQLKAEALTLNPLEGLTKEERAKGKDYFDVMRENLAVLKKALGVAS</sequence>
<gene>
    <name evidence="6" type="ORF">GCM10007043_18730</name>
</gene>
<dbReference type="GO" id="GO:0046872">
    <property type="term" value="F:metal ion binding"/>
    <property type="evidence" value="ECO:0007669"/>
    <property type="project" value="InterPro"/>
</dbReference>
<evidence type="ECO:0000256" key="3">
    <source>
        <dbReference type="RuleBase" id="RU003512"/>
    </source>
</evidence>
<dbReference type="SUPFAM" id="SSF53807">
    <property type="entry name" value="Helical backbone' metal receptor"/>
    <property type="match status" value="1"/>
</dbReference>
<dbReference type="InterPro" id="IPR006127">
    <property type="entry name" value="ZnuA-like"/>
</dbReference>
<dbReference type="PRINTS" id="PR00691">
    <property type="entry name" value="ADHESINB"/>
</dbReference>
<evidence type="ECO:0000313" key="7">
    <source>
        <dbReference type="Proteomes" id="UP000637720"/>
    </source>
</evidence>
<dbReference type="GO" id="GO:0007155">
    <property type="term" value="P:cell adhesion"/>
    <property type="evidence" value="ECO:0007669"/>
    <property type="project" value="InterPro"/>
</dbReference>
<evidence type="ECO:0000256" key="1">
    <source>
        <dbReference type="ARBA" id="ARBA00022448"/>
    </source>
</evidence>
<name>A0A8J3BFD4_9BACI</name>
<organism evidence="6 7">
    <name type="scientific">Calditerricola satsumensis</name>
    <dbReference type="NCBI Taxonomy" id="373054"/>
    <lineage>
        <taxon>Bacteria</taxon>
        <taxon>Bacillati</taxon>
        <taxon>Bacillota</taxon>
        <taxon>Bacilli</taxon>
        <taxon>Bacillales</taxon>
        <taxon>Bacillaceae</taxon>
        <taxon>Calditerricola</taxon>
    </lineage>
</organism>
<feature type="chain" id="PRO_5035326219" evidence="5">
    <location>
        <begin position="29"/>
        <end position="305"/>
    </location>
</feature>
<dbReference type="GO" id="GO:0030001">
    <property type="term" value="P:metal ion transport"/>
    <property type="evidence" value="ECO:0007669"/>
    <property type="project" value="InterPro"/>
</dbReference>
<dbReference type="AlphaFoldDB" id="A0A8J3BFD4"/>
<reference evidence="6" key="1">
    <citation type="journal article" date="2014" name="Int. J. Syst. Evol. Microbiol.">
        <title>Complete genome sequence of Corynebacterium casei LMG S-19264T (=DSM 44701T), isolated from a smear-ripened cheese.</title>
        <authorList>
            <consortium name="US DOE Joint Genome Institute (JGI-PGF)"/>
            <person name="Walter F."/>
            <person name="Albersmeier A."/>
            <person name="Kalinowski J."/>
            <person name="Ruckert C."/>
        </authorList>
    </citation>
    <scope>NUCLEOTIDE SEQUENCE</scope>
    <source>
        <strain evidence="6">JCM 14719</strain>
    </source>
</reference>
<dbReference type="CDD" id="cd01017">
    <property type="entry name" value="AdcA"/>
    <property type="match status" value="1"/>
</dbReference>
<dbReference type="InterPro" id="IPR006128">
    <property type="entry name" value="Lipoprotein_PsaA-like"/>
</dbReference>
<dbReference type="InterPro" id="IPR050492">
    <property type="entry name" value="Bact_metal-bind_prot9"/>
</dbReference>
<evidence type="ECO:0000256" key="4">
    <source>
        <dbReference type="SAM" id="Coils"/>
    </source>
</evidence>
<evidence type="ECO:0000256" key="2">
    <source>
        <dbReference type="ARBA" id="ARBA00022729"/>
    </source>
</evidence>
<dbReference type="PANTHER" id="PTHR42953:SF8">
    <property type="entry name" value="ZINT DOMAIN-CONTAINING PROTEIN"/>
    <property type="match status" value="1"/>
</dbReference>
<dbReference type="PANTHER" id="PTHR42953">
    <property type="entry name" value="HIGH-AFFINITY ZINC UPTAKE SYSTEM PROTEIN ZNUA-RELATED"/>
    <property type="match status" value="1"/>
</dbReference>
<accession>A0A8J3BFD4</accession>
<evidence type="ECO:0000256" key="5">
    <source>
        <dbReference type="SAM" id="SignalP"/>
    </source>
</evidence>
<dbReference type="PRINTS" id="PR00690">
    <property type="entry name" value="ADHESNFAMILY"/>
</dbReference>
<feature type="signal peptide" evidence="5">
    <location>
        <begin position="1"/>
        <end position="28"/>
    </location>
</feature>
<keyword evidence="7" id="KW-1185">Reference proteome</keyword>
<keyword evidence="1 3" id="KW-0813">Transport</keyword>
<feature type="coiled-coil region" evidence="4">
    <location>
        <begin position="161"/>
        <end position="188"/>
    </location>
</feature>